<name>A0ACB8N1C3_CITSI</name>
<accession>A0ACB8N1C3</accession>
<protein>
    <submittedName>
        <fullName evidence="1">Uncharacterized protein</fullName>
    </submittedName>
</protein>
<reference evidence="2" key="1">
    <citation type="journal article" date="2023" name="Hortic. Res.">
        <title>A chromosome-level phased genome enabling allele-level studies in sweet orange: a case study on citrus Huanglongbing tolerance.</title>
        <authorList>
            <person name="Wu B."/>
            <person name="Yu Q."/>
            <person name="Deng Z."/>
            <person name="Duan Y."/>
            <person name="Luo F."/>
            <person name="Gmitter F. Jr."/>
        </authorList>
    </citation>
    <scope>NUCLEOTIDE SEQUENCE [LARGE SCALE GENOMIC DNA]</scope>
    <source>
        <strain evidence="2">cv. Valencia</strain>
    </source>
</reference>
<comment type="caution">
    <text evidence="1">The sequence shown here is derived from an EMBL/GenBank/DDBJ whole genome shotgun (WGS) entry which is preliminary data.</text>
</comment>
<sequence>METEELIRRCRSISLEEAEENKFSFTGKIKEKGIQRVAGCLIGKVLHTKRINTEGLRMALNQVWQTKKEVKIEKPGDNIFIFKFANEADKIRIIAGGPWHFNQALIVLKEPEGIGEISSQLFTHATFRVQIKNVPIILMGKVEEVDTDRAGDCMGQVIRLRVSMKITQPLKKILFIESEDGKKIPVAVEYEKLPDFCYCCGCIGHSYKECGKDEGQPKNDLAHGPRLKAVSWAEKTRQYRAKDRWNTRANKGEETKTQDEAKKFPTSVQHVQRQQYELQASSQKLIEPKQK</sequence>
<dbReference type="EMBL" id="CM039171">
    <property type="protein sequence ID" value="KAH9791909.1"/>
    <property type="molecule type" value="Genomic_DNA"/>
</dbReference>
<evidence type="ECO:0000313" key="1">
    <source>
        <dbReference type="EMBL" id="KAH9791909.1"/>
    </source>
</evidence>
<organism evidence="1 2">
    <name type="scientific">Citrus sinensis</name>
    <name type="common">Sweet orange</name>
    <name type="synonym">Citrus aurantium var. sinensis</name>
    <dbReference type="NCBI Taxonomy" id="2711"/>
    <lineage>
        <taxon>Eukaryota</taxon>
        <taxon>Viridiplantae</taxon>
        <taxon>Streptophyta</taxon>
        <taxon>Embryophyta</taxon>
        <taxon>Tracheophyta</taxon>
        <taxon>Spermatophyta</taxon>
        <taxon>Magnoliopsida</taxon>
        <taxon>eudicotyledons</taxon>
        <taxon>Gunneridae</taxon>
        <taxon>Pentapetalae</taxon>
        <taxon>rosids</taxon>
        <taxon>malvids</taxon>
        <taxon>Sapindales</taxon>
        <taxon>Rutaceae</taxon>
        <taxon>Aurantioideae</taxon>
        <taxon>Citrus</taxon>
    </lineage>
</organism>
<keyword evidence="2" id="KW-1185">Reference proteome</keyword>
<gene>
    <name evidence="1" type="ORF">KPL71_003920</name>
</gene>
<dbReference type="Proteomes" id="UP000829398">
    <property type="component" value="Chromosome 2"/>
</dbReference>
<evidence type="ECO:0000313" key="2">
    <source>
        <dbReference type="Proteomes" id="UP000829398"/>
    </source>
</evidence>
<proteinExistence type="predicted"/>